<organism evidence="2 3">
    <name type="scientific">Gulo gulo</name>
    <name type="common">Wolverine</name>
    <name type="synonym">Gluton</name>
    <dbReference type="NCBI Taxonomy" id="48420"/>
    <lineage>
        <taxon>Eukaryota</taxon>
        <taxon>Metazoa</taxon>
        <taxon>Chordata</taxon>
        <taxon>Craniata</taxon>
        <taxon>Vertebrata</taxon>
        <taxon>Euteleostomi</taxon>
        <taxon>Mammalia</taxon>
        <taxon>Eutheria</taxon>
        <taxon>Laurasiatheria</taxon>
        <taxon>Carnivora</taxon>
        <taxon>Caniformia</taxon>
        <taxon>Musteloidea</taxon>
        <taxon>Mustelidae</taxon>
        <taxon>Guloninae</taxon>
        <taxon>Gulo</taxon>
    </lineage>
</organism>
<evidence type="ECO:0000256" key="1">
    <source>
        <dbReference type="SAM" id="MobiDB-lite"/>
    </source>
</evidence>
<feature type="compositionally biased region" description="Pro residues" evidence="1">
    <location>
        <begin position="70"/>
        <end position="79"/>
    </location>
</feature>
<sequence>GPATGQCTREALRATAGAQPPAYLPPSPNTQSSSQKEQPTESLINEGMLKSLPASHHLQSRWGKQWAPSSPAPLTPKSPFPSTRTAHPVPRPRASLKAPGELTPPASSSALLSYGSPVLRGEAASME</sequence>
<gene>
    <name evidence="2" type="ORF">BN2614_LOCUS4</name>
</gene>
<protein>
    <submittedName>
        <fullName evidence="2">Uncharacterized protein</fullName>
    </submittedName>
</protein>
<comment type="caution">
    <text evidence="2">The sequence shown here is derived from an EMBL/GenBank/DDBJ whole genome shotgun (WGS) entry which is preliminary data.</text>
</comment>
<dbReference type="EMBL" id="CYRY02001303">
    <property type="protein sequence ID" value="VCW65740.1"/>
    <property type="molecule type" value="Genomic_DNA"/>
</dbReference>
<feature type="compositionally biased region" description="Low complexity" evidence="1">
    <location>
        <begin position="104"/>
        <end position="113"/>
    </location>
</feature>
<keyword evidence="3" id="KW-1185">Reference proteome</keyword>
<dbReference type="Proteomes" id="UP000269945">
    <property type="component" value="Unassembled WGS sequence"/>
</dbReference>
<proteinExistence type="predicted"/>
<feature type="compositionally biased region" description="Polar residues" evidence="1">
    <location>
        <begin position="29"/>
        <end position="43"/>
    </location>
</feature>
<feature type="non-terminal residue" evidence="2">
    <location>
        <position position="1"/>
    </location>
</feature>
<name>A0A9X9LED7_GULGU</name>
<evidence type="ECO:0000313" key="2">
    <source>
        <dbReference type="EMBL" id="VCW65740.1"/>
    </source>
</evidence>
<feature type="region of interest" description="Disordered" evidence="1">
    <location>
        <begin position="1"/>
        <end position="127"/>
    </location>
</feature>
<accession>A0A9X9LED7</accession>
<dbReference type="AlphaFoldDB" id="A0A9X9LED7"/>
<reference evidence="2 3" key="1">
    <citation type="submission" date="2018-10" db="EMBL/GenBank/DDBJ databases">
        <authorList>
            <person name="Ekblom R."/>
            <person name="Jareborg N."/>
        </authorList>
    </citation>
    <scope>NUCLEOTIDE SEQUENCE [LARGE SCALE GENOMIC DNA]</scope>
    <source>
        <tissue evidence="2">Muscle</tissue>
    </source>
</reference>
<evidence type="ECO:0000313" key="3">
    <source>
        <dbReference type="Proteomes" id="UP000269945"/>
    </source>
</evidence>